<dbReference type="EMBL" id="CAJNOO010000255">
    <property type="protein sequence ID" value="CAF0878842.1"/>
    <property type="molecule type" value="Genomic_DNA"/>
</dbReference>
<feature type="compositionally biased region" description="Low complexity" evidence="6">
    <location>
        <begin position="22"/>
        <end position="45"/>
    </location>
</feature>
<comment type="caution">
    <text evidence="8">The sequence shown here is derived from an EMBL/GenBank/DDBJ whole genome shotgun (WGS) entry which is preliminary data.</text>
</comment>
<dbReference type="Gene3D" id="1.10.10.10">
    <property type="entry name" value="Winged helix-like DNA-binding domain superfamily/Winged helix DNA-binding domain"/>
    <property type="match status" value="1"/>
</dbReference>
<evidence type="ECO:0000256" key="5">
    <source>
        <dbReference type="ARBA" id="ARBA00023242"/>
    </source>
</evidence>
<name>A0A813Y7F2_9BILA</name>
<organism evidence="8 9">
    <name type="scientific">Rotaria sordida</name>
    <dbReference type="NCBI Taxonomy" id="392033"/>
    <lineage>
        <taxon>Eukaryota</taxon>
        <taxon>Metazoa</taxon>
        <taxon>Spiralia</taxon>
        <taxon>Gnathifera</taxon>
        <taxon>Rotifera</taxon>
        <taxon>Eurotatoria</taxon>
        <taxon>Bdelloidea</taxon>
        <taxon>Philodinida</taxon>
        <taxon>Philodinidae</taxon>
        <taxon>Rotaria</taxon>
    </lineage>
</organism>
<proteinExistence type="predicted"/>
<feature type="domain" description="Mos1 transposase HTH" evidence="7">
    <location>
        <begin position="810"/>
        <end position="845"/>
    </location>
</feature>
<keyword evidence="5" id="KW-0539">Nucleus</keyword>
<sequence length="934" mass="106952">MYNSNIDNPSDLVKLPPRGSSDRSQSQIRTSRSSTLNRSLHRTLSNEIVSSSITRRSKHRSSSGRSHNRKVVGDPNIDSTNVLLSSNKFENNVQGIQNLDQNDEMITIESGTDVLDRDYYQNQNSTTDSVQLIHPFEVDKVLPPKITTTSSGKKKAEDVLKFFEMQSDGMYKCLLCVDEQKIIRQCKRSTANLRSHLLVHGMNEYAFKSQEDQQNSKKNTTSVISLSLQRKHEIDEALLQCIIGAGLPYNMFNHNAVIQFLHVLEPGYTPPDRRTLSSRIISEYNEYVNDLKSILPHIGPLAFASDIWKDISRHHMISLSIHTFTFDFEYISLPISFHIFHERELSVNIRGFFEHERDRFNLNTRILAGITTDNGPNIKSAASYNILGPRFACLAHCLNLTVHHALCLWTKPDPKKYPFDSAHHEVTDSLIDDEDDELTSDLPEFISSISLGGENSIADDNQNLVHLNHTSSYSDNLSSSSFVQTKDYLDIELSEDNSQIVNPRNNEEIYKFLLRVYALLRKVRIFISMAREVAALQRHVHNKLGDNKGGFILDVKIRWSSSFAMLDRFINLRDLVEEIFYKRDINGLTTAQQVEIRALFISHDDWDVLVAVHDCLKPFEKATTMLSGQYPTQSLAYFSLEVIKAGVQKPSYPSYYHALANESLRLEYQYYLDEFLPDEQKDWMKIAAFLDPMFHLDLMRNDIDYQYTKQLIINKMKNMDLIDPFPRQKLPTTATSASSVSLAERMSAFKTSLLNSVDVKISSSLSSQPLSIDSEIFTFLNLVRENEGVEFQSFWKVNHSSLPRLSQMARNNASAAARNICAALGEGAVTDRTCRDWFKRFREGEMSLEDRPRSGRPIEYDIERLKVLIEDNPRLTTRELSAILGCNQFTIDRHLHEMGKVNKHGTWVPHKGEKARLLTSRTSLVLHLYFIVLR</sequence>
<dbReference type="PANTHER" id="PTHR46481">
    <property type="entry name" value="ZINC FINGER BED DOMAIN-CONTAINING PROTEIN 4"/>
    <property type="match status" value="1"/>
</dbReference>
<evidence type="ECO:0000256" key="6">
    <source>
        <dbReference type="SAM" id="MobiDB-lite"/>
    </source>
</evidence>
<dbReference type="InterPro" id="IPR041426">
    <property type="entry name" value="Mos1_HTH"/>
</dbReference>
<dbReference type="InterPro" id="IPR052035">
    <property type="entry name" value="ZnF_BED_domain_contain"/>
</dbReference>
<dbReference type="Proteomes" id="UP000663882">
    <property type="component" value="Unassembled WGS sequence"/>
</dbReference>
<reference evidence="8" key="1">
    <citation type="submission" date="2021-02" db="EMBL/GenBank/DDBJ databases">
        <authorList>
            <person name="Nowell W R."/>
        </authorList>
    </citation>
    <scope>NUCLEOTIDE SEQUENCE</scope>
</reference>
<evidence type="ECO:0000256" key="1">
    <source>
        <dbReference type="ARBA" id="ARBA00004123"/>
    </source>
</evidence>
<keyword evidence="3" id="KW-0863">Zinc-finger</keyword>
<evidence type="ECO:0000259" key="7">
    <source>
        <dbReference type="Pfam" id="PF17906"/>
    </source>
</evidence>
<dbReference type="PANTHER" id="PTHR46481:SF10">
    <property type="entry name" value="ZINC FINGER BED DOMAIN-CONTAINING PROTEIN 39"/>
    <property type="match status" value="1"/>
</dbReference>
<accession>A0A813Y7F2</accession>
<dbReference type="AlphaFoldDB" id="A0A813Y7F2"/>
<dbReference type="InterPro" id="IPR012337">
    <property type="entry name" value="RNaseH-like_sf"/>
</dbReference>
<comment type="subcellular location">
    <subcellularLocation>
        <location evidence="1">Nucleus</location>
    </subcellularLocation>
</comment>
<evidence type="ECO:0000313" key="8">
    <source>
        <dbReference type="EMBL" id="CAF0878842.1"/>
    </source>
</evidence>
<dbReference type="SUPFAM" id="SSF53098">
    <property type="entry name" value="Ribonuclease H-like"/>
    <property type="match status" value="1"/>
</dbReference>
<dbReference type="OrthoDB" id="1607513at2759"/>
<evidence type="ECO:0000313" key="9">
    <source>
        <dbReference type="Proteomes" id="UP000663882"/>
    </source>
</evidence>
<evidence type="ECO:0000256" key="3">
    <source>
        <dbReference type="ARBA" id="ARBA00022771"/>
    </source>
</evidence>
<protein>
    <recommendedName>
        <fullName evidence="7">Mos1 transposase HTH domain-containing protein</fullName>
    </recommendedName>
</protein>
<feature type="compositionally biased region" description="Basic residues" evidence="6">
    <location>
        <begin position="55"/>
        <end position="70"/>
    </location>
</feature>
<dbReference type="Pfam" id="PF17906">
    <property type="entry name" value="HTH_48"/>
    <property type="match status" value="1"/>
</dbReference>
<feature type="region of interest" description="Disordered" evidence="6">
    <location>
        <begin position="1"/>
        <end position="77"/>
    </location>
</feature>
<gene>
    <name evidence="8" type="ORF">RFH988_LOCUS7858</name>
</gene>
<dbReference type="InterPro" id="IPR036388">
    <property type="entry name" value="WH-like_DNA-bd_sf"/>
</dbReference>
<dbReference type="GO" id="GO:0005634">
    <property type="term" value="C:nucleus"/>
    <property type="evidence" value="ECO:0007669"/>
    <property type="project" value="UniProtKB-SubCell"/>
</dbReference>
<evidence type="ECO:0000256" key="2">
    <source>
        <dbReference type="ARBA" id="ARBA00022723"/>
    </source>
</evidence>
<evidence type="ECO:0000256" key="4">
    <source>
        <dbReference type="ARBA" id="ARBA00022833"/>
    </source>
</evidence>
<keyword evidence="4" id="KW-0862">Zinc</keyword>
<keyword evidence="2" id="KW-0479">Metal-binding</keyword>
<dbReference type="GO" id="GO:0008270">
    <property type="term" value="F:zinc ion binding"/>
    <property type="evidence" value="ECO:0007669"/>
    <property type="project" value="UniProtKB-KW"/>
</dbReference>
<dbReference type="Gene3D" id="1.10.10.1450">
    <property type="match status" value="1"/>
</dbReference>